<accession>A0A369CC10</accession>
<dbReference type="SUPFAM" id="SSF51126">
    <property type="entry name" value="Pectin lyase-like"/>
    <property type="match status" value="1"/>
</dbReference>
<evidence type="ECO:0000313" key="2">
    <source>
        <dbReference type="EMBL" id="RCX30748.1"/>
    </source>
</evidence>
<organism evidence="2 3">
    <name type="scientific">Thioalbus denitrificans</name>
    <dbReference type="NCBI Taxonomy" id="547122"/>
    <lineage>
        <taxon>Bacteria</taxon>
        <taxon>Pseudomonadati</taxon>
        <taxon>Pseudomonadota</taxon>
        <taxon>Gammaproteobacteria</taxon>
        <taxon>Chromatiales</taxon>
        <taxon>Ectothiorhodospiraceae</taxon>
        <taxon>Thioalbus</taxon>
    </lineage>
</organism>
<dbReference type="Pfam" id="PF05048">
    <property type="entry name" value="NosD"/>
    <property type="match status" value="1"/>
</dbReference>
<dbReference type="AlphaFoldDB" id="A0A369CC10"/>
<keyword evidence="3" id="KW-1185">Reference proteome</keyword>
<sequence>MLLALLLVTALGVTGAEENAAAPEYPPLQPLVDATEPGGVLKPPPGIYAGPVVVDAPMIIDGGGQVTIDNGGKGTILLLDTDGAQVRNMVLRNSGRSFNDIDAGIQVRGNYNVIKDNVIENTLFGIDLQQSENNVVRRNRISSKDVSLGLRGDGIRLWYSFGNTIEENQIHDSRDNAVVWYSRDNIIRGNTATRGRYSMHFMYSQYNLVEGNRFWNNSVGIFLMYSDSVVIRNNHISHATGATGIGIGFKETSDNDILNNEVLYCANGLYLDLSPWQPDTTNRITNNLIAYNGVGVQFLSDWTGNVFKGNTFQGNLTQVAVAGARSAKRNIWEGNYWDDYQGFDRNNDGVGDTPHQFYAYADRIWMDIPSARFFKGSPVLEVIDFLERLAPFSTPELVLKDEQPLLHTGTVQ</sequence>
<dbReference type="InterPro" id="IPR006626">
    <property type="entry name" value="PbH1"/>
</dbReference>
<name>A0A369CC10_9GAMM</name>
<dbReference type="Proteomes" id="UP000252707">
    <property type="component" value="Unassembled WGS sequence"/>
</dbReference>
<dbReference type="SMART" id="SM00710">
    <property type="entry name" value="PbH1"/>
    <property type="match status" value="10"/>
</dbReference>
<dbReference type="NCBIfam" id="TIGR03804">
    <property type="entry name" value="para_beta_helix"/>
    <property type="match status" value="3"/>
</dbReference>
<evidence type="ECO:0000259" key="1">
    <source>
        <dbReference type="Pfam" id="PF05048"/>
    </source>
</evidence>
<reference evidence="2 3" key="1">
    <citation type="submission" date="2018-07" db="EMBL/GenBank/DDBJ databases">
        <title>Genomic Encyclopedia of Type Strains, Phase IV (KMG-IV): sequencing the most valuable type-strain genomes for metagenomic binning, comparative biology and taxonomic classification.</title>
        <authorList>
            <person name="Goeker M."/>
        </authorList>
    </citation>
    <scope>NUCLEOTIDE SEQUENCE [LARGE SCALE GENOMIC DNA]</scope>
    <source>
        <strain evidence="2 3">DSM 26407</strain>
    </source>
</reference>
<dbReference type="NCBIfam" id="TIGR04247">
    <property type="entry name" value="NosD_copper_fam"/>
    <property type="match status" value="1"/>
</dbReference>
<comment type="caution">
    <text evidence="2">The sequence shown here is derived from an EMBL/GenBank/DDBJ whole genome shotgun (WGS) entry which is preliminary data.</text>
</comment>
<proteinExistence type="predicted"/>
<dbReference type="InterPro" id="IPR007742">
    <property type="entry name" value="NosD_dom"/>
</dbReference>
<dbReference type="InterPro" id="IPR026464">
    <property type="entry name" value="NosD_copper_fam"/>
</dbReference>
<gene>
    <name evidence="2" type="ORF">DFQ59_104184</name>
</gene>
<evidence type="ECO:0000313" key="3">
    <source>
        <dbReference type="Proteomes" id="UP000252707"/>
    </source>
</evidence>
<dbReference type="InterPro" id="IPR022441">
    <property type="entry name" value="Para_beta_helix_rpt-2"/>
</dbReference>
<dbReference type="InterPro" id="IPR012334">
    <property type="entry name" value="Pectin_lyas_fold"/>
</dbReference>
<dbReference type="EMBL" id="QPJY01000004">
    <property type="protein sequence ID" value="RCX30748.1"/>
    <property type="molecule type" value="Genomic_DNA"/>
</dbReference>
<dbReference type="Gene3D" id="2.160.20.10">
    <property type="entry name" value="Single-stranded right-handed beta-helix, Pectin lyase-like"/>
    <property type="match status" value="2"/>
</dbReference>
<feature type="domain" description="Periplasmic copper-binding protein NosD beta helix" evidence="1">
    <location>
        <begin position="151"/>
        <end position="342"/>
    </location>
</feature>
<dbReference type="InterPro" id="IPR011050">
    <property type="entry name" value="Pectin_lyase_fold/virulence"/>
</dbReference>
<protein>
    <submittedName>
        <fullName evidence="2">Nitrous oxidase accessory protein</fullName>
    </submittedName>
</protein>